<dbReference type="KEGG" id="buu:WS70_13230"/>
<dbReference type="InterPro" id="IPR015168">
    <property type="entry name" value="SsuA/THI5"/>
</dbReference>
<dbReference type="Proteomes" id="UP000062519">
    <property type="component" value="Chromosome 1"/>
</dbReference>
<accession>A0A1B4FIT4</accession>
<keyword evidence="3" id="KW-1185">Reference proteome</keyword>
<dbReference type="Pfam" id="PF09084">
    <property type="entry name" value="NMT1"/>
    <property type="match status" value="1"/>
</dbReference>
<dbReference type="GO" id="GO:0009228">
    <property type="term" value="P:thiamine biosynthetic process"/>
    <property type="evidence" value="ECO:0007669"/>
    <property type="project" value="InterPro"/>
</dbReference>
<organism evidence="2 3">
    <name type="scientific">Burkholderia mayonis</name>
    <dbReference type="NCBI Taxonomy" id="1385591"/>
    <lineage>
        <taxon>Bacteria</taxon>
        <taxon>Pseudomonadati</taxon>
        <taxon>Pseudomonadota</taxon>
        <taxon>Betaproteobacteria</taxon>
        <taxon>Burkholderiales</taxon>
        <taxon>Burkholderiaceae</taxon>
        <taxon>Burkholderia</taxon>
        <taxon>pseudomallei group</taxon>
    </lineage>
</organism>
<dbReference type="InterPro" id="IPR027939">
    <property type="entry name" value="NMT1/THI5"/>
</dbReference>
<dbReference type="AlphaFoldDB" id="A0A1B4FIT4"/>
<dbReference type="PANTHER" id="PTHR31528">
    <property type="entry name" value="4-AMINO-5-HYDROXYMETHYL-2-METHYLPYRIMIDINE PHOSPHATE SYNTHASE THI11-RELATED"/>
    <property type="match status" value="1"/>
</dbReference>
<name>A0A1B4FIT4_9BURK</name>
<proteinExistence type="predicted"/>
<dbReference type="Gene3D" id="3.40.190.10">
    <property type="entry name" value="Periplasmic binding protein-like II"/>
    <property type="match status" value="2"/>
</dbReference>
<feature type="domain" description="SsuA/THI5-like" evidence="1">
    <location>
        <begin position="35"/>
        <end position="245"/>
    </location>
</feature>
<reference evidence="2 3" key="1">
    <citation type="submission" date="2015-12" db="EMBL/GenBank/DDBJ databases">
        <title>Diversity of Burkholderia near neighbor genomes.</title>
        <authorList>
            <person name="Sahl J."/>
            <person name="Wagner D."/>
            <person name="Keim P."/>
        </authorList>
    </citation>
    <scope>NUCLEOTIDE SEQUENCE [LARGE SCALE GENOMIC DNA]</scope>
    <source>
        <strain evidence="2 3">BDU6</strain>
    </source>
</reference>
<dbReference type="SUPFAM" id="SSF53850">
    <property type="entry name" value="Periplasmic binding protein-like II"/>
    <property type="match status" value="1"/>
</dbReference>
<evidence type="ECO:0000313" key="2">
    <source>
        <dbReference type="EMBL" id="AOJ03611.1"/>
    </source>
</evidence>
<protein>
    <submittedName>
        <fullName evidence="2">Nitrate ABC transporter substrate-binding protein</fullName>
    </submittedName>
</protein>
<dbReference type="PANTHER" id="PTHR31528:SF15">
    <property type="entry name" value="RIBOFLAVIN-BINDING PROTEIN RIBY"/>
    <property type="match status" value="1"/>
</dbReference>
<sequence length="318" mass="34026">MGVALMCAWGCAVQAAPSAMQQVTYLLPAPQSEIAFAPLMIAQKKNYYADEGLSVRFVSVQGGAEVGKQLAAGNGDLGGALGDTPIVLRQNGIPVKAVALFGGRALHQFVTRSDENIAIPAVLKGKTLTVMSYQDTSFYAALAVLAKGGLTRSDVSIQAAGPSGIWQLLAQGRADAMVGTPDWAASAEEAGAKLVWQSTDAYFPGMAQATLASDRMIAARPDMVHKFVRASMKALAEIERNPAAAAKDYVAAVPSWKGREAFVSKVLTYYAQHVYPGQTTIGAFDPARVERLQDFYFAQKIIRTRVDLKDLFTNQFVE</sequence>
<dbReference type="EMBL" id="CP013386">
    <property type="protein sequence ID" value="AOJ03611.1"/>
    <property type="molecule type" value="Genomic_DNA"/>
</dbReference>
<gene>
    <name evidence="2" type="ORF">WS70_13230</name>
</gene>
<evidence type="ECO:0000313" key="3">
    <source>
        <dbReference type="Proteomes" id="UP000062519"/>
    </source>
</evidence>
<evidence type="ECO:0000259" key="1">
    <source>
        <dbReference type="Pfam" id="PF09084"/>
    </source>
</evidence>